<feature type="domain" description="AB hydrolase-1" evidence="1">
    <location>
        <begin position="31"/>
        <end position="261"/>
    </location>
</feature>
<dbReference type="InterPro" id="IPR050471">
    <property type="entry name" value="AB_hydrolase"/>
</dbReference>
<protein>
    <recommendedName>
        <fullName evidence="1">AB hydrolase-1 domain-containing protein</fullName>
    </recommendedName>
</protein>
<sequence>MHTPPGRDRTTAVGADGIRLGLRTIGDGAALLLVHGGMGTADRWDPLLPLLTEHVEITAMDRRGRGSSGDGEQYSLAAEQRDVLAVAEHLAHRQGSPIDVLAHSFGALCALGAAAAGAPMRRLVLYEPPGPPTVTADWLERMRALIAQDRPGPAMVSFLVDVIGYSPQEVQALRERAGGGDPLPIVRRTMVREAEALRGADLTGLAVDVRQPVMLLLGTESRPWASAVTRQLAAALPNAEIVDLPGQGHEAIDRNPQLVAERVLAHLGAT</sequence>
<dbReference type="KEGG" id="brz:CFK38_13320"/>
<evidence type="ECO:0000259" key="1">
    <source>
        <dbReference type="Pfam" id="PF12697"/>
    </source>
</evidence>
<proteinExistence type="predicted"/>
<dbReference type="PANTHER" id="PTHR43433">
    <property type="entry name" value="HYDROLASE, ALPHA/BETA FOLD FAMILY PROTEIN"/>
    <property type="match status" value="1"/>
</dbReference>
<keyword evidence="3" id="KW-1185">Reference proteome</keyword>
<dbReference type="Proteomes" id="UP000218165">
    <property type="component" value="Chromosome"/>
</dbReference>
<dbReference type="SUPFAM" id="SSF53474">
    <property type="entry name" value="alpha/beta-Hydrolases"/>
    <property type="match status" value="1"/>
</dbReference>
<dbReference type="PANTHER" id="PTHR43433:SF5">
    <property type="entry name" value="AB HYDROLASE-1 DOMAIN-CONTAINING PROTEIN"/>
    <property type="match status" value="1"/>
</dbReference>
<accession>A0A291GPV3</accession>
<name>A0A291GPV3_9MICO</name>
<dbReference type="OrthoDB" id="9785847at2"/>
<dbReference type="Pfam" id="PF12697">
    <property type="entry name" value="Abhydrolase_6"/>
    <property type="match status" value="1"/>
</dbReference>
<evidence type="ECO:0000313" key="3">
    <source>
        <dbReference type="Proteomes" id="UP000218165"/>
    </source>
</evidence>
<dbReference type="InterPro" id="IPR029058">
    <property type="entry name" value="AB_hydrolase_fold"/>
</dbReference>
<organism evidence="2 3">
    <name type="scientific">Brachybacterium vulturis</name>
    <dbReference type="NCBI Taxonomy" id="2017484"/>
    <lineage>
        <taxon>Bacteria</taxon>
        <taxon>Bacillati</taxon>
        <taxon>Actinomycetota</taxon>
        <taxon>Actinomycetes</taxon>
        <taxon>Micrococcales</taxon>
        <taxon>Dermabacteraceae</taxon>
        <taxon>Brachybacterium</taxon>
    </lineage>
</organism>
<dbReference type="AlphaFoldDB" id="A0A291GPV3"/>
<dbReference type="EMBL" id="CP023563">
    <property type="protein sequence ID" value="ATG52389.1"/>
    <property type="molecule type" value="Genomic_DNA"/>
</dbReference>
<reference evidence="3" key="1">
    <citation type="submission" date="2017-09" db="EMBL/GenBank/DDBJ databases">
        <title>Brachybacterium sp. VM2412.</title>
        <authorList>
            <person name="Tak E.J."/>
            <person name="Bae J.-W."/>
        </authorList>
    </citation>
    <scope>NUCLEOTIDE SEQUENCE [LARGE SCALE GENOMIC DNA]</scope>
    <source>
        <strain evidence="3">VM2412</strain>
    </source>
</reference>
<dbReference type="RefSeq" id="WP_096803503.1">
    <property type="nucleotide sequence ID" value="NZ_CP023563.1"/>
</dbReference>
<gene>
    <name evidence="2" type="ORF">CFK38_13320</name>
</gene>
<evidence type="ECO:0000313" key="2">
    <source>
        <dbReference type="EMBL" id="ATG52389.1"/>
    </source>
</evidence>
<dbReference type="InterPro" id="IPR000073">
    <property type="entry name" value="AB_hydrolase_1"/>
</dbReference>
<dbReference type="Gene3D" id="3.40.50.1820">
    <property type="entry name" value="alpha/beta hydrolase"/>
    <property type="match status" value="1"/>
</dbReference>
<dbReference type="GO" id="GO:0003824">
    <property type="term" value="F:catalytic activity"/>
    <property type="evidence" value="ECO:0007669"/>
    <property type="project" value="UniProtKB-ARBA"/>
</dbReference>